<gene>
    <name evidence="3" type="ORF">NA57DRAFT_70717</name>
</gene>
<evidence type="ECO:0000256" key="2">
    <source>
        <dbReference type="SAM" id="Phobius"/>
    </source>
</evidence>
<keyword evidence="2" id="KW-0472">Membrane</keyword>
<proteinExistence type="predicted"/>
<feature type="compositionally biased region" description="Polar residues" evidence="1">
    <location>
        <begin position="364"/>
        <end position="379"/>
    </location>
</feature>
<feature type="transmembrane region" description="Helical" evidence="2">
    <location>
        <begin position="62"/>
        <end position="83"/>
    </location>
</feature>
<feature type="region of interest" description="Disordered" evidence="1">
    <location>
        <begin position="359"/>
        <end position="492"/>
    </location>
</feature>
<evidence type="ECO:0000256" key="1">
    <source>
        <dbReference type="SAM" id="MobiDB-lite"/>
    </source>
</evidence>
<dbReference type="EMBL" id="ML978121">
    <property type="protein sequence ID" value="KAF2104512.1"/>
    <property type="molecule type" value="Genomic_DNA"/>
</dbReference>
<feature type="compositionally biased region" description="Basic and acidic residues" evidence="1">
    <location>
        <begin position="194"/>
        <end position="209"/>
    </location>
</feature>
<feature type="compositionally biased region" description="Basic and acidic residues" evidence="1">
    <location>
        <begin position="483"/>
        <end position="492"/>
    </location>
</feature>
<dbReference type="AlphaFoldDB" id="A0A9P4IQZ6"/>
<feature type="compositionally biased region" description="Polar residues" evidence="1">
    <location>
        <begin position="224"/>
        <end position="237"/>
    </location>
</feature>
<feature type="compositionally biased region" description="Basic and acidic residues" evidence="1">
    <location>
        <begin position="381"/>
        <end position="391"/>
    </location>
</feature>
<dbReference type="OrthoDB" id="5393404at2759"/>
<dbReference type="Proteomes" id="UP000799772">
    <property type="component" value="Unassembled WGS sequence"/>
</dbReference>
<feature type="compositionally biased region" description="Low complexity" evidence="1">
    <location>
        <begin position="308"/>
        <end position="317"/>
    </location>
</feature>
<keyword evidence="2" id="KW-1133">Transmembrane helix</keyword>
<sequence>MAPLATSTLETLTSILLPRSPLPAETTSSSASKTTDALTATSHSNANFGIGSKPAKDFNNDFFLALFAIIGAAAALAAIWFFFWAKNGGFKFQEGDWDDYKSTVLRRKGPDGKTLSNATKSTRLGGGSVVHGQKWPRNKKNKHSGEKSVGGSSVGYTDNTYSTYDDPEQHSGMRGGDGESTYLAGRPAHSNRSSRRDGDLTDYRHEKVAKVGGLNRQHDGSHFDYSNQSDLSQSQRPLVSGGRGNEKDRKKLEKAEKAAREKARKEAAKREKEEARIAAKAEKSKPKDKPKKSSKGSSEPSTETRDFAAAAAAAAAAVPTTPKRSQPSAAYSFTVGDDASTHYTGPSIGTQEGSYYYSSYRPVAQSSPQTPHSAATPHSQRYRDRRSDSRTRNSTSTPPSHSHAHSRNGSPTKRARHSSRADGGSASGAGSSDSGTKVYSHHIPGLRQGASEVGVDESVSQVGARRATGGYRRSALGGGGAVRRRDSLSDSE</sequence>
<keyword evidence="4" id="KW-1185">Reference proteome</keyword>
<comment type="caution">
    <text evidence="3">The sequence shown here is derived from an EMBL/GenBank/DDBJ whole genome shotgun (WGS) entry which is preliminary data.</text>
</comment>
<feature type="compositionally biased region" description="Basic and acidic residues" evidence="1">
    <location>
        <begin position="244"/>
        <end position="287"/>
    </location>
</feature>
<protein>
    <submittedName>
        <fullName evidence="3">Uncharacterized protein</fullName>
    </submittedName>
</protein>
<accession>A0A9P4IQZ6</accession>
<evidence type="ECO:0000313" key="3">
    <source>
        <dbReference type="EMBL" id="KAF2104512.1"/>
    </source>
</evidence>
<organism evidence="3 4">
    <name type="scientific">Rhizodiscina lignyota</name>
    <dbReference type="NCBI Taxonomy" id="1504668"/>
    <lineage>
        <taxon>Eukaryota</taxon>
        <taxon>Fungi</taxon>
        <taxon>Dikarya</taxon>
        <taxon>Ascomycota</taxon>
        <taxon>Pezizomycotina</taxon>
        <taxon>Dothideomycetes</taxon>
        <taxon>Pleosporomycetidae</taxon>
        <taxon>Aulographales</taxon>
        <taxon>Rhizodiscinaceae</taxon>
        <taxon>Rhizodiscina</taxon>
    </lineage>
</organism>
<feature type="compositionally biased region" description="Low complexity" evidence="1">
    <location>
        <begin position="392"/>
        <end position="401"/>
    </location>
</feature>
<name>A0A9P4IQZ6_9PEZI</name>
<feature type="region of interest" description="Disordered" evidence="1">
    <location>
        <begin position="108"/>
        <end position="330"/>
    </location>
</feature>
<evidence type="ECO:0000313" key="4">
    <source>
        <dbReference type="Proteomes" id="UP000799772"/>
    </source>
</evidence>
<feature type="compositionally biased region" description="Low complexity" evidence="1">
    <location>
        <begin position="421"/>
        <end position="435"/>
    </location>
</feature>
<keyword evidence="2" id="KW-0812">Transmembrane</keyword>
<reference evidence="3" key="1">
    <citation type="journal article" date="2020" name="Stud. Mycol.">
        <title>101 Dothideomycetes genomes: a test case for predicting lifestyles and emergence of pathogens.</title>
        <authorList>
            <person name="Haridas S."/>
            <person name="Albert R."/>
            <person name="Binder M."/>
            <person name="Bloem J."/>
            <person name="Labutti K."/>
            <person name="Salamov A."/>
            <person name="Andreopoulos B."/>
            <person name="Baker S."/>
            <person name="Barry K."/>
            <person name="Bills G."/>
            <person name="Bluhm B."/>
            <person name="Cannon C."/>
            <person name="Castanera R."/>
            <person name="Culley D."/>
            <person name="Daum C."/>
            <person name="Ezra D."/>
            <person name="Gonzalez J."/>
            <person name="Henrissat B."/>
            <person name="Kuo A."/>
            <person name="Liang C."/>
            <person name="Lipzen A."/>
            <person name="Lutzoni F."/>
            <person name="Magnuson J."/>
            <person name="Mondo S."/>
            <person name="Nolan M."/>
            <person name="Ohm R."/>
            <person name="Pangilinan J."/>
            <person name="Park H.-J."/>
            <person name="Ramirez L."/>
            <person name="Alfaro M."/>
            <person name="Sun H."/>
            <person name="Tritt A."/>
            <person name="Yoshinaga Y."/>
            <person name="Zwiers L.-H."/>
            <person name="Turgeon B."/>
            <person name="Goodwin S."/>
            <person name="Spatafora J."/>
            <person name="Crous P."/>
            <person name="Grigoriev I."/>
        </authorList>
    </citation>
    <scope>NUCLEOTIDE SEQUENCE</scope>
    <source>
        <strain evidence="3">CBS 133067</strain>
    </source>
</reference>